<dbReference type="GO" id="GO:0042594">
    <property type="term" value="P:response to starvation"/>
    <property type="evidence" value="ECO:0007669"/>
    <property type="project" value="TreeGrafter"/>
</dbReference>
<feature type="transmembrane region" description="Helical" evidence="2">
    <location>
        <begin position="365"/>
        <end position="385"/>
    </location>
</feature>
<feature type="region of interest" description="Disordered" evidence="1">
    <location>
        <begin position="408"/>
        <end position="493"/>
    </location>
</feature>
<keyword evidence="2" id="KW-0812">Transmembrane</keyword>
<evidence type="ECO:0000313" key="5">
    <source>
        <dbReference type="Proteomes" id="UP000693970"/>
    </source>
</evidence>
<dbReference type="GO" id="GO:0000987">
    <property type="term" value="F:cis-regulatory region sequence-specific DNA binding"/>
    <property type="evidence" value="ECO:0007669"/>
    <property type="project" value="TreeGrafter"/>
</dbReference>
<dbReference type="GO" id="GO:0000981">
    <property type="term" value="F:DNA-binding transcription factor activity, RNA polymerase II-specific"/>
    <property type="evidence" value="ECO:0007669"/>
    <property type="project" value="TreeGrafter"/>
</dbReference>
<evidence type="ECO:0000313" key="4">
    <source>
        <dbReference type="EMBL" id="KAG7365717.1"/>
    </source>
</evidence>
<keyword evidence="3" id="KW-0732">Signal</keyword>
<feature type="chain" id="PRO_5039945321" description="Membrane-associated protein" evidence="3">
    <location>
        <begin position="46"/>
        <end position="1360"/>
    </location>
</feature>
<feature type="compositionally biased region" description="Basic and acidic residues" evidence="1">
    <location>
        <begin position="738"/>
        <end position="753"/>
    </location>
</feature>
<feature type="region of interest" description="Disordered" evidence="1">
    <location>
        <begin position="723"/>
        <end position="774"/>
    </location>
</feature>
<dbReference type="EMBL" id="JAGRRH010000007">
    <property type="protein sequence ID" value="KAG7365717.1"/>
    <property type="molecule type" value="Genomic_DNA"/>
</dbReference>
<evidence type="ECO:0000256" key="1">
    <source>
        <dbReference type="SAM" id="MobiDB-lite"/>
    </source>
</evidence>
<feature type="region of interest" description="Disordered" evidence="1">
    <location>
        <begin position="899"/>
        <end position="921"/>
    </location>
</feature>
<name>A0A9K3LPI1_9STRA</name>
<feature type="compositionally biased region" description="Polar residues" evidence="1">
    <location>
        <begin position="1223"/>
        <end position="1232"/>
    </location>
</feature>
<evidence type="ECO:0008006" key="6">
    <source>
        <dbReference type="Google" id="ProtNLM"/>
    </source>
</evidence>
<feature type="compositionally biased region" description="Low complexity" evidence="1">
    <location>
        <begin position="723"/>
        <end position="736"/>
    </location>
</feature>
<sequence length="1360" mass="149889">MTGTLLLLLFHGRRWRVGFLPIQTPCLLLLLLLISSLMIQPQAAAINQQSQDSSSLSSIDWFVNQQKQQEQQQHHHHHRELVEAYTLYSLPKVHVELETKWTDELDRAYRLTITTTNTDTNNDDASYDSSFPLLISQTGQQQSSLSFPFRTVTQNYLYQGFTKLLSDWERTLPSTSTTATAGGEGGDTNITSSTSSSSPSSPSSFSSSHTFFPMYRHLVTVDVQVRLFVLRPSDPSLILDVTSVTLLAELTPSVAFLETTTTTPSDYDGSWDGGPTKPSDEQVLQLFGHAWMMDTLFSSSNNNGNNNNQNLVEYQQQLRSTTDPSWMGHIRSVHVTLALPYGPGGTAVTNDATARSGWSQRTENVMLSVLVLVIGGAGIVFVLAYRRQRRKYYIAQLQALHHGELHLHQNDVDDDDDGYRDEEEQENYRHGGYNHHPSGGVSSWRPRSVSDDLSQGDRSFVSSSTVATGTAGTAGSMKRPPPLTTRMSSLDSARHGTDVFHRTSTMNAMTALEASDRYLSKHRPDLYQYYNNNNSNNNQSSNNNNSSLQVFGRTYEIPSNPFDFIGGYFNFSHGVQQQQHQQAASAHFPFSPSAFASPNNGGSCDHRRSSFAVMASSPSTLSANSAFTPIPNNMNLAASAHQYLDQPPDDDDDEEEVGGRSNTDSTTTTTTRQGAHTGQSWQVQQQQQQQYLLDDDHSSASSAASSALGNIFRNLSISAWMPNSGKNSSNHNNNNNRHGRDDSRYHDDDDYGNHHQHHHEGYDDDDDLAFHHGNDPGDIELEDLPADYDFPFQDFPRIDGTPCLIYNEEALQERERQKRASQIFATTTTTTTNNDDNDNGTMDYDSGTEKKDDTDAWMRRRTTSSVSDSDFRKMLSDHSLDDGIGDNTIDPLLVVVDDADDDDQGKNGASSTPTVAAAKSPQFQQQLARLMETKQRRYAMEYKKEAIVQEQRKKRQNFREKQRLERHKAMERDLEEIEAEFLSPLTARVKQQQHQQQQQPPLSPKRGTTAAAAAASPMSKLVARSPILQRLGGVGGSGSVRHKKHNSLGASPFRRRGSGQHSLAASSSTSPGRITASRSGSGSSSGGIFRTSSHQEGESPSVVSSTYPSLPPSMLRRDDLTDFPQDNINPFIKDMPSALSGQDGIDLTLPSMSGRGQRQSSARDVGIAGSSVDTTKKYPSPQSLVEEAMQSTAKVVPTAAGSTGGRFPHIFGHRRTRTPTRPAGTNASSSVSVGHPNHHHRRINSMDVVETRTIDGSLSSISSSNAFARSPLKRSNSSHRRTGSSSSIGVTATTGTATTGTATTSGNDRYLRRSNSNHSLGGRRHRRSNSQSSHHRRSNSSNNKEEDIFLHGVVATTRFV</sequence>
<dbReference type="PANTHER" id="PTHR14596">
    <property type="entry name" value="ZINC FINGER PROTEIN"/>
    <property type="match status" value="1"/>
</dbReference>
<protein>
    <recommendedName>
        <fullName evidence="6">Membrane-associated protein</fullName>
    </recommendedName>
</protein>
<feature type="compositionally biased region" description="Low complexity" evidence="1">
    <location>
        <begin position="1072"/>
        <end position="1092"/>
    </location>
</feature>
<comment type="caution">
    <text evidence="4">The sequence shown here is derived from an EMBL/GenBank/DDBJ whole genome shotgun (WGS) entry which is preliminary data.</text>
</comment>
<feature type="compositionally biased region" description="Low complexity" evidence="1">
    <location>
        <begin position="679"/>
        <end position="690"/>
    </location>
</feature>
<feature type="region of interest" description="Disordered" evidence="1">
    <location>
        <begin position="1198"/>
        <end position="1247"/>
    </location>
</feature>
<dbReference type="GO" id="GO:0005634">
    <property type="term" value="C:nucleus"/>
    <property type="evidence" value="ECO:0007669"/>
    <property type="project" value="TreeGrafter"/>
</dbReference>
<dbReference type="Proteomes" id="UP000693970">
    <property type="component" value="Unassembled WGS sequence"/>
</dbReference>
<feature type="region of interest" description="Disordered" evidence="1">
    <location>
        <begin position="1033"/>
        <end position="1127"/>
    </location>
</feature>
<feature type="compositionally biased region" description="Basic residues" evidence="1">
    <location>
        <begin position="1321"/>
        <end position="1338"/>
    </location>
</feature>
<evidence type="ECO:0000256" key="2">
    <source>
        <dbReference type="SAM" id="Phobius"/>
    </source>
</evidence>
<reference evidence="4" key="1">
    <citation type="journal article" date="2021" name="Sci. Rep.">
        <title>Diploid genomic architecture of Nitzschia inconspicua, an elite biomass production diatom.</title>
        <authorList>
            <person name="Oliver A."/>
            <person name="Podell S."/>
            <person name="Pinowska A."/>
            <person name="Traller J.C."/>
            <person name="Smith S.R."/>
            <person name="McClure R."/>
            <person name="Beliaev A."/>
            <person name="Bohutskyi P."/>
            <person name="Hill E.A."/>
            <person name="Rabines A."/>
            <person name="Zheng H."/>
            <person name="Allen L.Z."/>
            <person name="Kuo A."/>
            <person name="Grigoriev I.V."/>
            <person name="Allen A.E."/>
            <person name="Hazlebeck D."/>
            <person name="Allen E.E."/>
        </authorList>
    </citation>
    <scope>NUCLEOTIDE SEQUENCE</scope>
    <source>
        <strain evidence="4">Hildebrandi</strain>
    </source>
</reference>
<feature type="region of interest" description="Disordered" evidence="1">
    <location>
        <begin position="1153"/>
        <end position="1178"/>
    </location>
</feature>
<feature type="signal peptide" evidence="3">
    <location>
        <begin position="1"/>
        <end position="45"/>
    </location>
</feature>
<keyword evidence="5" id="KW-1185">Reference proteome</keyword>
<accession>A0A9K3LPI1</accession>
<proteinExistence type="predicted"/>
<evidence type="ECO:0000256" key="3">
    <source>
        <dbReference type="SAM" id="SignalP"/>
    </source>
</evidence>
<feature type="compositionally biased region" description="Acidic residues" evidence="1">
    <location>
        <begin position="412"/>
        <end position="425"/>
    </location>
</feature>
<feature type="compositionally biased region" description="Polar residues" evidence="1">
    <location>
        <begin position="1153"/>
        <end position="1162"/>
    </location>
</feature>
<organism evidence="4 5">
    <name type="scientific">Nitzschia inconspicua</name>
    <dbReference type="NCBI Taxonomy" id="303405"/>
    <lineage>
        <taxon>Eukaryota</taxon>
        <taxon>Sar</taxon>
        <taxon>Stramenopiles</taxon>
        <taxon>Ochrophyta</taxon>
        <taxon>Bacillariophyta</taxon>
        <taxon>Bacillariophyceae</taxon>
        <taxon>Bacillariophycidae</taxon>
        <taxon>Bacillariales</taxon>
        <taxon>Bacillariaceae</taxon>
        <taxon>Nitzschia</taxon>
    </lineage>
</organism>
<feature type="compositionally biased region" description="Low complexity" evidence="1">
    <location>
        <begin position="1283"/>
        <end position="1306"/>
    </location>
</feature>
<feature type="region of interest" description="Disordered" evidence="1">
    <location>
        <begin position="643"/>
        <end position="702"/>
    </location>
</feature>
<feature type="compositionally biased region" description="Low complexity" evidence="1">
    <location>
        <begin position="461"/>
        <end position="476"/>
    </location>
</feature>
<feature type="region of interest" description="Disordered" evidence="1">
    <location>
        <begin position="829"/>
        <end position="851"/>
    </location>
</feature>
<feature type="region of interest" description="Disordered" evidence="1">
    <location>
        <begin position="987"/>
        <end position="1018"/>
    </location>
</feature>
<gene>
    <name evidence="4" type="ORF">IV203_028387</name>
</gene>
<feature type="compositionally biased region" description="Low complexity" evidence="1">
    <location>
        <begin position="829"/>
        <end position="843"/>
    </location>
</feature>
<reference evidence="4" key="2">
    <citation type="submission" date="2021-04" db="EMBL/GenBank/DDBJ databases">
        <authorList>
            <person name="Podell S."/>
        </authorList>
    </citation>
    <scope>NUCLEOTIDE SEQUENCE</scope>
    <source>
        <strain evidence="4">Hildebrandi</strain>
    </source>
</reference>
<feature type="compositionally biased region" description="Acidic residues" evidence="1">
    <location>
        <begin position="647"/>
        <end position="656"/>
    </location>
</feature>
<keyword evidence="2" id="KW-0472">Membrane</keyword>
<feature type="compositionally biased region" description="Low complexity" evidence="1">
    <location>
        <begin position="191"/>
        <end position="202"/>
    </location>
</feature>
<dbReference type="PANTHER" id="PTHR14596:SF72">
    <property type="entry name" value="ZINC FINGER PROTEIN MSN2-RELATED"/>
    <property type="match status" value="1"/>
</dbReference>
<feature type="region of interest" description="Disordered" evidence="1">
    <location>
        <begin position="174"/>
        <end position="202"/>
    </location>
</feature>
<feature type="region of interest" description="Disordered" evidence="1">
    <location>
        <begin position="1268"/>
        <end position="1346"/>
    </location>
</feature>
<keyword evidence="2" id="KW-1133">Transmembrane helix</keyword>
<feature type="compositionally biased region" description="Polar residues" evidence="1">
    <location>
        <begin position="1059"/>
        <end position="1071"/>
    </location>
</feature>